<feature type="transmembrane region" description="Helical" evidence="2">
    <location>
        <begin position="29"/>
        <end position="47"/>
    </location>
</feature>
<feature type="domain" description="Prepilin type IV endopeptidase peptidase" evidence="3">
    <location>
        <begin position="7"/>
        <end position="110"/>
    </location>
</feature>
<dbReference type="EMBL" id="QAOI01000040">
    <property type="protein sequence ID" value="PTQ67817.1"/>
    <property type="molecule type" value="Genomic_DNA"/>
</dbReference>
<evidence type="ECO:0000256" key="1">
    <source>
        <dbReference type="ARBA" id="ARBA00005801"/>
    </source>
</evidence>
<name>A0A2T5H8B5_9PROT</name>
<evidence type="ECO:0000313" key="5">
    <source>
        <dbReference type="Proteomes" id="UP000244128"/>
    </source>
</evidence>
<dbReference type="PANTHER" id="PTHR30487:SF0">
    <property type="entry name" value="PREPILIN LEADER PEPTIDASE_N-METHYLTRANSFERASE-RELATED"/>
    <property type="match status" value="1"/>
</dbReference>
<reference evidence="4 5" key="1">
    <citation type="submission" date="2018-04" db="EMBL/GenBank/DDBJ databases">
        <title>Active sludge and wastewater microbial communities from Klosterneuburg, Austria.</title>
        <authorList>
            <person name="Wagner M."/>
        </authorList>
    </citation>
    <scope>NUCLEOTIDE SEQUENCE [LARGE SCALE GENOMIC DNA]</scope>
    <source>
        <strain evidence="4 5">Nm49</strain>
    </source>
</reference>
<feature type="transmembrane region" description="Helical" evidence="2">
    <location>
        <begin position="94"/>
        <end position="115"/>
    </location>
</feature>
<accession>A0A2T5H8B5</accession>
<evidence type="ECO:0000256" key="2">
    <source>
        <dbReference type="SAM" id="Phobius"/>
    </source>
</evidence>
<dbReference type="PANTHER" id="PTHR30487">
    <property type="entry name" value="TYPE 4 PREPILIN-LIKE PROTEINS LEADER PEPTIDE-PROCESSING ENZYME"/>
    <property type="match status" value="1"/>
</dbReference>
<keyword evidence="2" id="KW-0812">Transmembrane</keyword>
<dbReference type="GO" id="GO:0005886">
    <property type="term" value="C:plasma membrane"/>
    <property type="evidence" value="ECO:0007669"/>
    <property type="project" value="TreeGrafter"/>
</dbReference>
<sequence>MFLPMFLILAVLLMIACWQDFHDYRIKNNLIVTGTVLGIALNTFLFVETGFLDSLIGLGFGLLLLLPFYLLRIMGAGDAKLLAMIGAFVGQNDILWVFLYTLVAGGLLALVFSLWHGKLRRMIDNVMLTCLPVLSTSKSECFKDNPSFSAEASQSAGKLPYAIAITAGTGFFLAMKHFQ</sequence>
<evidence type="ECO:0000259" key="3">
    <source>
        <dbReference type="Pfam" id="PF01478"/>
    </source>
</evidence>
<comment type="caution">
    <text evidence="4">The sequence shown here is derived from an EMBL/GenBank/DDBJ whole genome shotgun (WGS) entry which is preliminary data.</text>
</comment>
<feature type="transmembrane region" description="Helical" evidence="2">
    <location>
        <begin position="54"/>
        <end position="74"/>
    </location>
</feature>
<protein>
    <submittedName>
        <fullName evidence="4">Prepilin peptidase CpaA</fullName>
    </submittedName>
</protein>
<dbReference type="InterPro" id="IPR000045">
    <property type="entry name" value="Prepilin_IV_endopep_pep"/>
</dbReference>
<dbReference type="AlphaFoldDB" id="A0A2T5H8B5"/>
<gene>
    <name evidence="4" type="ORF">C8R26_1404</name>
</gene>
<comment type="similarity">
    <text evidence="1">Belongs to the peptidase A24 family.</text>
</comment>
<dbReference type="Gene3D" id="1.20.120.1220">
    <property type="match status" value="1"/>
</dbReference>
<keyword evidence="2" id="KW-1133">Transmembrane helix</keyword>
<proteinExistence type="inferred from homology"/>
<dbReference type="GO" id="GO:0004190">
    <property type="term" value="F:aspartic-type endopeptidase activity"/>
    <property type="evidence" value="ECO:0007669"/>
    <property type="project" value="InterPro"/>
</dbReference>
<dbReference type="Proteomes" id="UP000244128">
    <property type="component" value="Unassembled WGS sequence"/>
</dbReference>
<organism evidence="4 5">
    <name type="scientific">Nitrosomonas oligotropha</name>
    <dbReference type="NCBI Taxonomy" id="42354"/>
    <lineage>
        <taxon>Bacteria</taxon>
        <taxon>Pseudomonadati</taxon>
        <taxon>Pseudomonadota</taxon>
        <taxon>Betaproteobacteria</taxon>
        <taxon>Nitrosomonadales</taxon>
        <taxon>Nitrosomonadaceae</taxon>
        <taxon>Nitrosomonas</taxon>
    </lineage>
</organism>
<dbReference type="GO" id="GO:0006465">
    <property type="term" value="P:signal peptide processing"/>
    <property type="evidence" value="ECO:0007669"/>
    <property type="project" value="TreeGrafter"/>
</dbReference>
<keyword evidence="2" id="KW-0472">Membrane</keyword>
<evidence type="ECO:0000313" key="4">
    <source>
        <dbReference type="EMBL" id="PTQ67817.1"/>
    </source>
</evidence>
<dbReference type="RefSeq" id="WP_107804418.1">
    <property type="nucleotide sequence ID" value="NZ_QAOI01000040.1"/>
</dbReference>
<dbReference type="InterPro" id="IPR050882">
    <property type="entry name" value="Prepilin_peptidase/N-MTase"/>
</dbReference>
<dbReference type="Pfam" id="PF01478">
    <property type="entry name" value="Peptidase_A24"/>
    <property type="match status" value="1"/>
</dbReference>